<protein>
    <submittedName>
        <fullName evidence="1">Uncharacterized protein</fullName>
    </submittedName>
</protein>
<gene>
    <name evidence="1" type="ORF">CM19_05610</name>
</gene>
<name>A0A031LR40_9CREN</name>
<sequence>MELYVENSKSKSGKHAIRTIIYKVDDRPMELKPSGKSVISTYKFGQAEMVTIKDKGTIVYIRLVKNIKNRVTGRIVVINNDNTVLTLKYRKMKLKRTSGDPSFYDKVKAVFDLLKVPVKRVNLK</sequence>
<comment type="caution">
    <text evidence="1">The sequence shown here is derived from an EMBL/GenBank/DDBJ whole genome shotgun (WGS) entry which is preliminary data.</text>
</comment>
<reference evidence="1 2" key="1">
    <citation type="submission" date="2014-03" db="EMBL/GenBank/DDBJ databases">
        <title>Draft genome sequence of the novel thermoacidophilic archaea Acidianus copahuensis ALE1 strain, isolated from Copahue volcanic area in Neuquen Argentina.</title>
        <authorList>
            <person name="Urbieta M.S."/>
            <person name="Rascovan N."/>
            <person name="Castro C."/>
            <person name="Revale S."/>
            <person name="Giaveno M.A."/>
            <person name="Vazquez M.P."/>
            <person name="Donati E.R."/>
        </authorList>
    </citation>
    <scope>NUCLEOTIDE SEQUENCE [LARGE SCALE GENOMIC DNA]</scope>
    <source>
        <strain evidence="1 2">ALE1</strain>
    </source>
</reference>
<accession>A0A031LR40</accession>
<dbReference type="Proteomes" id="UP000024332">
    <property type="component" value="Unassembled WGS sequence"/>
</dbReference>
<dbReference type="STRING" id="1160895.CM19_05610"/>
<keyword evidence="2" id="KW-1185">Reference proteome</keyword>
<proteinExistence type="predicted"/>
<organism evidence="1 2">
    <name type="scientific">Candidatus Acidianus copahuensis</name>
    <dbReference type="NCBI Taxonomy" id="1160895"/>
    <lineage>
        <taxon>Archaea</taxon>
        <taxon>Thermoproteota</taxon>
        <taxon>Thermoprotei</taxon>
        <taxon>Sulfolobales</taxon>
        <taxon>Sulfolobaceae</taxon>
        <taxon>Acidianus</taxon>
    </lineage>
</organism>
<evidence type="ECO:0000313" key="1">
    <source>
        <dbReference type="EMBL" id="EZQ06849.1"/>
    </source>
</evidence>
<dbReference type="AlphaFoldDB" id="A0A031LR40"/>
<evidence type="ECO:0000313" key="2">
    <source>
        <dbReference type="Proteomes" id="UP000024332"/>
    </source>
</evidence>
<dbReference type="EMBL" id="JFZT01000039">
    <property type="protein sequence ID" value="EZQ06849.1"/>
    <property type="molecule type" value="Genomic_DNA"/>
</dbReference>